<evidence type="ECO:0000313" key="3">
    <source>
        <dbReference type="Proteomes" id="UP001254832"/>
    </source>
</evidence>
<organism evidence="2 3">
    <name type="scientific">Paenibacillus amylolyticus</name>
    <dbReference type="NCBI Taxonomy" id="1451"/>
    <lineage>
        <taxon>Bacteria</taxon>
        <taxon>Bacillati</taxon>
        <taxon>Bacillota</taxon>
        <taxon>Bacilli</taxon>
        <taxon>Bacillales</taxon>
        <taxon>Paenibacillaceae</taxon>
        <taxon>Paenibacillus</taxon>
    </lineage>
</organism>
<evidence type="ECO:0000256" key="1">
    <source>
        <dbReference type="SAM" id="Phobius"/>
    </source>
</evidence>
<comment type="caution">
    <text evidence="2">The sequence shown here is derived from an EMBL/GenBank/DDBJ whole genome shotgun (WGS) entry which is preliminary data.</text>
</comment>
<name>A0AAP5H3X5_PAEAM</name>
<feature type="transmembrane region" description="Helical" evidence="1">
    <location>
        <begin position="31"/>
        <end position="52"/>
    </location>
</feature>
<dbReference type="RefSeq" id="WP_056693127.1">
    <property type="nucleotide sequence ID" value="NZ_JAVDTR010000013.1"/>
</dbReference>
<keyword evidence="1" id="KW-1133">Transmembrane helix</keyword>
<dbReference type="EMBL" id="JAVDTR010000013">
    <property type="protein sequence ID" value="MDR6725859.1"/>
    <property type="molecule type" value="Genomic_DNA"/>
</dbReference>
<sequence length="332" mass="36682">MIIISILILLLCFFFIITAWRIHKKSTNSPKWYIIAASITGVIWLLTVDILFPNSGRESVSYKDIQNTGGKYKALAEAKEYMKQATVEGVIAPGDIERMAARITEYANNKYEPENKDILLTLAESIAADDYEQVKQLYQELDGKPILEQYLARSVQFEAKGNQITDPFPLNYGMVAIDATHAGNGSFQVNLTNENGESARIFDKTGEYSGKSFAHIPTNAQFTLDVISDGAWTLHTTQKIPEDTLRAPAKTKGKGDNVVFVYIKSGTTTFTFKHKGDSHFTAYINKTVGLDSNTKLIDETGTYSGSTSLNITTDGVYAIAVQADGAWSVDIR</sequence>
<gene>
    <name evidence="2" type="ORF">J2W91_004361</name>
</gene>
<proteinExistence type="predicted"/>
<protein>
    <submittedName>
        <fullName evidence="2">Uncharacterized protein</fullName>
    </submittedName>
</protein>
<evidence type="ECO:0000313" key="2">
    <source>
        <dbReference type="EMBL" id="MDR6725859.1"/>
    </source>
</evidence>
<keyword evidence="1" id="KW-0812">Transmembrane</keyword>
<dbReference type="Proteomes" id="UP001254832">
    <property type="component" value="Unassembled WGS sequence"/>
</dbReference>
<keyword evidence="1" id="KW-0472">Membrane</keyword>
<dbReference type="AlphaFoldDB" id="A0AAP5H3X5"/>
<reference evidence="2" key="1">
    <citation type="submission" date="2023-07" db="EMBL/GenBank/DDBJ databases">
        <title>Sorghum-associated microbial communities from plants grown in Nebraska, USA.</title>
        <authorList>
            <person name="Schachtman D."/>
        </authorList>
    </citation>
    <scope>NUCLEOTIDE SEQUENCE</scope>
    <source>
        <strain evidence="2">BE80</strain>
    </source>
</reference>
<accession>A0AAP5H3X5</accession>